<dbReference type="Proteomes" id="UP000653578">
    <property type="component" value="Unassembled WGS sequence"/>
</dbReference>
<dbReference type="RefSeq" id="WP_171629051.1">
    <property type="nucleotide sequence ID" value="NZ_WHNY01000009.1"/>
</dbReference>
<keyword evidence="3" id="KW-1185">Reference proteome</keyword>
<evidence type="ECO:0000313" key="2">
    <source>
        <dbReference type="EMBL" id="NOU63247.1"/>
    </source>
</evidence>
<dbReference type="Gene3D" id="1.10.1200.10">
    <property type="entry name" value="ACP-like"/>
    <property type="match status" value="1"/>
</dbReference>
<name>A0ABX1X4A9_9BACL</name>
<evidence type="ECO:0000259" key="1">
    <source>
        <dbReference type="PROSITE" id="PS50075"/>
    </source>
</evidence>
<reference evidence="2 3" key="1">
    <citation type="submission" date="2019-10" db="EMBL/GenBank/DDBJ databases">
        <title>Description of Paenibacillus humi sp. nov.</title>
        <authorList>
            <person name="Carlier A."/>
            <person name="Qi S."/>
        </authorList>
    </citation>
    <scope>NUCLEOTIDE SEQUENCE [LARGE SCALE GENOMIC DNA]</scope>
    <source>
        <strain evidence="2 3">LMG 31461</strain>
    </source>
</reference>
<sequence>MTVMEINEIKAVILQYVVAITKFQGDWNWDSDDLQTIGLDSLKTISLIVEIEERFDIMFDDKELLFENFSSLNKITEITLKKLNKLS</sequence>
<dbReference type="EMBL" id="WHNY01000009">
    <property type="protein sequence ID" value="NOU63247.1"/>
    <property type="molecule type" value="Genomic_DNA"/>
</dbReference>
<feature type="domain" description="Carrier" evidence="1">
    <location>
        <begin position="4"/>
        <end position="83"/>
    </location>
</feature>
<proteinExistence type="predicted"/>
<evidence type="ECO:0000313" key="3">
    <source>
        <dbReference type="Proteomes" id="UP000653578"/>
    </source>
</evidence>
<comment type="caution">
    <text evidence="2">The sequence shown here is derived from an EMBL/GenBank/DDBJ whole genome shotgun (WGS) entry which is preliminary data.</text>
</comment>
<dbReference type="Pfam" id="PF00550">
    <property type="entry name" value="PP-binding"/>
    <property type="match status" value="1"/>
</dbReference>
<protein>
    <recommendedName>
        <fullName evidence="1">Carrier domain-containing protein</fullName>
    </recommendedName>
</protein>
<dbReference type="InterPro" id="IPR036736">
    <property type="entry name" value="ACP-like_sf"/>
</dbReference>
<dbReference type="SUPFAM" id="SSF47336">
    <property type="entry name" value="ACP-like"/>
    <property type="match status" value="1"/>
</dbReference>
<organism evidence="2 3">
    <name type="scientific">Paenibacillus plantarum</name>
    <dbReference type="NCBI Taxonomy" id="2654975"/>
    <lineage>
        <taxon>Bacteria</taxon>
        <taxon>Bacillati</taxon>
        <taxon>Bacillota</taxon>
        <taxon>Bacilli</taxon>
        <taxon>Bacillales</taxon>
        <taxon>Paenibacillaceae</taxon>
        <taxon>Paenibacillus</taxon>
    </lineage>
</organism>
<accession>A0ABX1X4A9</accession>
<dbReference type="PROSITE" id="PS50075">
    <property type="entry name" value="CARRIER"/>
    <property type="match status" value="1"/>
</dbReference>
<dbReference type="InterPro" id="IPR009081">
    <property type="entry name" value="PP-bd_ACP"/>
</dbReference>
<gene>
    <name evidence="2" type="ORF">GC096_04210</name>
</gene>